<comment type="catalytic activity">
    <reaction evidence="7 8">
        <text>7,8-dihydroneopterin 3'-triphosphate + H2O = 6-carboxy-5,6,7,8-tetrahydropterin + triphosphate + acetaldehyde + 2 H(+)</text>
        <dbReference type="Rhea" id="RHEA:27966"/>
        <dbReference type="ChEBI" id="CHEBI:15343"/>
        <dbReference type="ChEBI" id="CHEBI:15377"/>
        <dbReference type="ChEBI" id="CHEBI:15378"/>
        <dbReference type="ChEBI" id="CHEBI:18036"/>
        <dbReference type="ChEBI" id="CHEBI:58462"/>
        <dbReference type="ChEBI" id="CHEBI:61032"/>
        <dbReference type="EC" id="4.1.2.50"/>
    </reaction>
</comment>
<dbReference type="PANTHER" id="PTHR12589:SF7">
    <property type="entry name" value="6-PYRUVOYL TETRAHYDROBIOPTERIN SYNTHASE"/>
    <property type="match status" value="1"/>
</dbReference>
<dbReference type="RefSeq" id="WP_133607130.1">
    <property type="nucleotide sequence ID" value="NZ_SNXW01000002.1"/>
</dbReference>
<dbReference type="EC" id="4.-.-.-" evidence="8"/>
<comment type="cofactor">
    <cofactor evidence="8 9">
        <name>Zn(2+)</name>
        <dbReference type="ChEBI" id="CHEBI:29105"/>
    </cofactor>
    <text evidence="8 9">Binds 1 zinc ion per subunit.</text>
</comment>
<dbReference type="GO" id="GO:0008616">
    <property type="term" value="P:tRNA queuosine(34) biosynthetic process"/>
    <property type="evidence" value="ECO:0007669"/>
    <property type="project" value="UniProtKB-KW"/>
</dbReference>
<feature type="binding site" evidence="9">
    <location>
        <position position="32"/>
    </location>
    <ligand>
        <name>Zn(2+)</name>
        <dbReference type="ChEBI" id="CHEBI:29105"/>
    </ligand>
</feature>
<comment type="similarity">
    <text evidence="2 8">Belongs to the PTPS family. QueD subfamily.</text>
</comment>
<feature type="binding site" evidence="9">
    <location>
        <position position="34"/>
    </location>
    <ligand>
        <name>Zn(2+)</name>
        <dbReference type="ChEBI" id="CHEBI:29105"/>
    </ligand>
</feature>
<comment type="pathway">
    <text evidence="1 8">Purine metabolism; 7-cyano-7-deazaguanine biosynthesis.</text>
</comment>
<evidence type="ECO:0000256" key="4">
    <source>
        <dbReference type="ARBA" id="ARBA00022723"/>
    </source>
</evidence>
<dbReference type="InterPro" id="IPR007115">
    <property type="entry name" value="6-PTP_synth/QueD"/>
</dbReference>
<evidence type="ECO:0000313" key="11">
    <source>
        <dbReference type="Proteomes" id="UP000294593"/>
    </source>
</evidence>
<dbReference type="Gene3D" id="3.30.479.10">
    <property type="entry name" value="6-pyruvoyl tetrahydropterin synthase/QueD"/>
    <property type="match status" value="1"/>
</dbReference>
<evidence type="ECO:0000256" key="2">
    <source>
        <dbReference type="ARBA" id="ARBA00008900"/>
    </source>
</evidence>
<evidence type="ECO:0000256" key="1">
    <source>
        <dbReference type="ARBA" id="ARBA00005061"/>
    </source>
</evidence>
<evidence type="ECO:0000313" key="10">
    <source>
        <dbReference type="EMBL" id="TDP86032.1"/>
    </source>
</evidence>
<evidence type="ECO:0000256" key="5">
    <source>
        <dbReference type="ARBA" id="ARBA00022833"/>
    </source>
</evidence>
<keyword evidence="11" id="KW-1185">Reference proteome</keyword>
<dbReference type="AlphaFoldDB" id="A0A4R6RI63"/>
<feature type="binding site" evidence="9">
    <location>
        <position position="14"/>
    </location>
    <ligand>
        <name>Zn(2+)</name>
        <dbReference type="ChEBI" id="CHEBI:29105"/>
    </ligand>
</feature>
<dbReference type="InterPro" id="IPR038418">
    <property type="entry name" value="6-PTP_synth/QueD_sf"/>
</dbReference>
<evidence type="ECO:0000256" key="3">
    <source>
        <dbReference type="ARBA" id="ARBA00018141"/>
    </source>
</evidence>
<name>A0A4R6RI63_9BURK</name>
<evidence type="ECO:0000256" key="7">
    <source>
        <dbReference type="ARBA" id="ARBA00048807"/>
    </source>
</evidence>
<reference evidence="10 11" key="1">
    <citation type="submission" date="2019-03" db="EMBL/GenBank/DDBJ databases">
        <title>Genomic Encyclopedia of Type Strains, Phase IV (KMG-IV): sequencing the most valuable type-strain genomes for metagenomic binning, comparative biology and taxonomic classification.</title>
        <authorList>
            <person name="Goeker M."/>
        </authorList>
    </citation>
    <scope>NUCLEOTIDE SEQUENCE [LARGE SCALE GENOMIC DNA]</scope>
    <source>
        <strain evidence="10 11">DSM 11901</strain>
    </source>
</reference>
<dbReference type="EMBL" id="SNXW01000002">
    <property type="protein sequence ID" value="TDP86032.1"/>
    <property type="molecule type" value="Genomic_DNA"/>
</dbReference>
<evidence type="ECO:0000256" key="9">
    <source>
        <dbReference type="PIRSR" id="PIRSR006113-2"/>
    </source>
</evidence>
<dbReference type="PANTHER" id="PTHR12589">
    <property type="entry name" value="PYRUVOYL TETRAHYDROBIOPTERIN SYNTHASE"/>
    <property type="match status" value="1"/>
</dbReference>
<keyword evidence="4 8" id="KW-0479">Metal-binding</keyword>
<dbReference type="Proteomes" id="UP000294593">
    <property type="component" value="Unassembled WGS sequence"/>
</dbReference>
<dbReference type="Pfam" id="PF01242">
    <property type="entry name" value="PTPS"/>
    <property type="match status" value="1"/>
</dbReference>
<dbReference type="PIRSF" id="PIRSF006113">
    <property type="entry name" value="PTP_synth"/>
    <property type="match status" value="1"/>
</dbReference>
<gene>
    <name evidence="10" type="ORF">EV672_102383</name>
</gene>
<keyword evidence="8" id="KW-0671">Queuosine biosynthesis</keyword>
<dbReference type="OrthoDB" id="9804698at2"/>
<dbReference type="SUPFAM" id="SSF55620">
    <property type="entry name" value="Tetrahydrobiopterin biosynthesis enzymes-like"/>
    <property type="match status" value="1"/>
</dbReference>
<keyword evidence="5 8" id="KW-0862">Zinc</keyword>
<proteinExistence type="inferred from homology"/>
<dbReference type="GO" id="GO:0070497">
    <property type="term" value="F:6-carboxytetrahydropterin synthase activity"/>
    <property type="evidence" value="ECO:0007669"/>
    <property type="project" value="UniProtKB-EC"/>
</dbReference>
<accession>A0A4R6RI63</accession>
<dbReference type="GO" id="GO:0046872">
    <property type="term" value="F:metal ion binding"/>
    <property type="evidence" value="ECO:0007669"/>
    <property type="project" value="UniProtKB-KW"/>
</dbReference>
<comment type="caution">
    <text evidence="10">The sequence shown here is derived from an EMBL/GenBank/DDBJ whole genome shotgun (WGS) entry which is preliminary data.</text>
</comment>
<keyword evidence="6 8" id="KW-0456">Lyase</keyword>
<protein>
    <recommendedName>
        <fullName evidence="3 8">6-carboxy-5,6,7,8-tetrahydropterin synthase</fullName>
        <ecNumber evidence="8">4.-.-.-</ecNumber>
    </recommendedName>
</protein>
<dbReference type="UniPathway" id="UPA00391"/>
<sequence length="129" mass="14055">MFELSQTFAFDAAHTLKRQVSPEEAAGSRRIHGHTYTAEVIVRGERQADSGMVVDLAELRAVIAGIRNQLDHHFLDEVAGLGAPTLENLCVFIHERARQQIPQVSAVVVSRAAGDRCEYRPGPDHGAAA</sequence>
<organism evidence="10 11">
    <name type="scientific">Aquabacterium commune</name>
    <dbReference type="NCBI Taxonomy" id="70586"/>
    <lineage>
        <taxon>Bacteria</taxon>
        <taxon>Pseudomonadati</taxon>
        <taxon>Pseudomonadota</taxon>
        <taxon>Betaproteobacteria</taxon>
        <taxon>Burkholderiales</taxon>
        <taxon>Aquabacterium</taxon>
    </lineage>
</organism>
<evidence type="ECO:0000256" key="8">
    <source>
        <dbReference type="PIRNR" id="PIRNR006113"/>
    </source>
</evidence>
<evidence type="ECO:0000256" key="6">
    <source>
        <dbReference type="ARBA" id="ARBA00023239"/>
    </source>
</evidence>